<evidence type="ECO:0000256" key="6">
    <source>
        <dbReference type="HAMAP-Rule" id="MF_00074"/>
    </source>
</evidence>
<evidence type="ECO:0000256" key="5">
    <source>
        <dbReference type="ARBA" id="ARBA00022691"/>
    </source>
</evidence>
<sequence>MSVLCHLLQFRRGSIQSWWLRDIGRVAQQVNDVRRQPRHPLPRCLNRDAHARQPSCDNRGMNDAALAPDVSAALERGLQAQSLDAAFAAPLLRYLTLLVRWNKTYNLTAVRDPRAMVTRHLLDSLAMQPYIASGTLADLGTGPGLPGIPLAITRPQLEVTLVESNGKKARFMREALRHLELRNARVAESRAEALDEPAVYDHLTARALDTLAGIIAVGGHLLRPGGSLLAMKGVYPHEEIAALPAGWTMSEVHPLQVPGLDGERHLVVVRKG</sequence>
<dbReference type="SUPFAM" id="SSF53335">
    <property type="entry name" value="S-adenosyl-L-methionine-dependent methyltransferases"/>
    <property type="match status" value="1"/>
</dbReference>
<dbReference type="Gene3D" id="3.40.50.150">
    <property type="entry name" value="Vaccinia Virus protein VP39"/>
    <property type="match status" value="1"/>
</dbReference>
<feature type="binding site" evidence="6">
    <location>
        <position position="145"/>
    </location>
    <ligand>
        <name>S-adenosyl-L-methionine</name>
        <dbReference type="ChEBI" id="CHEBI:59789"/>
    </ligand>
</feature>
<keyword evidence="1 6" id="KW-0963">Cytoplasm</keyword>
<dbReference type="Pfam" id="PF02527">
    <property type="entry name" value="GidB"/>
    <property type="match status" value="1"/>
</dbReference>
<dbReference type="Proteomes" id="UP000092503">
    <property type="component" value="Unassembled WGS sequence"/>
</dbReference>
<dbReference type="CDD" id="cd02440">
    <property type="entry name" value="AdoMet_MTases"/>
    <property type="match status" value="1"/>
</dbReference>
<comment type="subcellular location">
    <subcellularLocation>
        <location evidence="6">Cytoplasm</location>
    </subcellularLocation>
</comment>
<keyword evidence="4 6" id="KW-0808">Transferase</keyword>
<organism evidence="8 9">
    <name type="scientific">Xanthomonas bromi</name>
    <dbReference type="NCBI Taxonomy" id="56449"/>
    <lineage>
        <taxon>Bacteria</taxon>
        <taxon>Pseudomonadati</taxon>
        <taxon>Pseudomonadota</taxon>
        <taxon>Gammaproteobacteria</taxon>
        <taxon>Lysobacterales</taxon>
        <taxon>Lysobacteraceae</taxon>
        <taxon>Xanthomonas</taxon>
    </lineage>
</organism>
<keyword evidence="3 6" id="KW-0489">Methyltransferase</keyword>
<comment type="similarity">
    <text evidence="6">Belongs to the methyltransferase superfamily. RNA methyltransferase RsmG family.</text>
</comment>
<keyword evidence="2 6" id="KW-0698">rRNA processing</keyword>
<dbReference type="EC" id="2.1.1.170" evidence="6"/>
<feature type="region of interest" description="Disordered" evidence="7">
    <location>
        <begin position="38"/>
        <end position="60"/>
    </location>
</feature>
<feature type="binding site" evidence="6">
    <location>
        <position position="206"/>
    </location>
    <ligand>
        <name>S-adenosyl-L-methionine</name>
        <dbReference type="ChEBI" id="CHEBI:59789"/>
    </ligand>
</feature>
<evidence type="ECO:0000256" key="2">
    <source>
        <dbReference type="ARBA" id="ARBA00022552"/>
    </source>
</evidence>
<evidence type="ECO:0000256" key="7">
    <source>
        <dbReference type="SAM" id="MobiDB-lite"/>
    </source>
</evidence>
<dbReference type="PANTHER" id="PTHR31760:SF0">
    <property type="entry name" value="S-ADENOSYL-L-METHIONINE-DEPENDENT METHYLTRANSFERASES SUPERFAMILY PROTEIN"/>
    <property type="match status" value="1"/>
</dbReference>
<evidence type="ECO:0000313" key="8">
    <source>
        <dbReference type="EMBL" id="SBV50249.1"/>
    </source>
</evidence>
<feature type="binding site" evidence="6">
    <location>
        <begin position="191"/>
        <end position="192"/>
    </location>
    <ligand>
        <name>S-adenosyl-L-methionine</name>
        <dbReference type="ChEBI" id="CHEBI:59789"/>
    </ligand>
</feature>
<dbReference type="GO" id="GO:0005829">
    <property type="term" value="C:cytosol"/>
    <property type="evidence" value="ECO:0007669"/>
    <property type="project" value="TreeGrafter"/>
</dbReference>
<dbReference type="EMBL" id="FLTX01000013">
    <property type="protein sequence ID" value="SBV50249.1"/>
    <property type="molecule type" value="Genomic_DNA"/>
</dbReference>
<dbReference type="PANTHER" id="PTHR31760">
    <property type="entry name" value="S-ADENOSYL-L-METHIONINE-DEPENDENT METHYLTRANSFERASES SUPERFAMILY PROTEIN"/>
    <property type="match status" value="1"/>
</dbReference>
<evidence type="ECO:0000256" key="4">
    <source>
        <dbReference type="ARBA" id="ARBA00022679"/>
    </source>
</evidence>
<dbReference type="InterPro" id="IPR029063">
    <property type="entry name" value="SAM-dependent_MTases_sf"/>
</dbReference>
<evidence type="ECO:0000256" key="3">
    <source>
        <dbReference type="ARBA" id="ARBA00022603"/>
    </source>
</evidence>
<comment type="catalytic activity">
    <reaction evidence="6">
        <text>guanosine(527) in 16S rRNA + S-adenosyl-L-methionine = N(7)-methylguanosine(527) in 16S rRNA + S-adenosyl-L-homocysteine</text>
        <dbReference type="Rhea" id="RHEA:42732"/>
        <dbReference type="Rhea" id="RHEA-COMP:10209"/>
        <dbReference type="Rhea" id="RHEA-COMP:10210"/>
        <dbReference type="ChEBI" id="CHEBI:57856"/>
        <dbReference type="ChEBI" id="CHEBI:59789"/>
        <dbReference type="ChEBI" id="CHEBI:74269"/>
        <dbReference type="ChEBI" id="CHEBI:74480"/>
        <dbReference type="EC" id="2.1.1.170"/>
    </reaction>
</comment>
<comment type="caution">
    <text evidence="6">Lacks conserved residue(s) required for the propagation of feature annotation.</text>
</comment>
<name>A0A1C3NIM2_9XANT</name>
<dbReference type="HAMAP" id="MF_00074">
    <property type="entry name" value="16SrRNA_methyltr_G"/>
    <property type="match status" value="1"/>
</dbReference>
<evidence type="ECO:0000256" key="1">
    <source>
        <dbReference type="ARBA" id="ARBA00022490"/>
    </source>
</evidence>
<dbReference type="GO" id="GO:0070043">
    <property type="term" value="F:rRNA (guanine-N7-)-methyltransferase activity"/>
    <property type="evidence" value="ECO:0007669"/>
    <property type="project" value="UniProtKB-UniRule"/>
</dbReference>
<dbReference type="NCBIfam" id="TIGR00138">
    <property type="entry name" value="rsmG_gidB"/>
    <property type="match status" value="1"/>
</dbReference>
<evidence type="ECO:0000313" key="9">
    <source>
        <dbReference type="Proteomes" id="UP000092503"/>
    </source>
</evidence>
<dbReference type="AlphaFoldDB" id="A0A1C3NIM2"/>
<gene>
    <name evidence="6" type="primary">rsmG</name>
    <name evidence="8" type="ORF">XBLMG947_1027</name>
</gene>
<protein>
    <recommendedName>
        <fullName evidence="6">Ribosomal RNA small subunit methyltransferase G</fullName>
        <ecNumber evidence="6">2.1.1.170</ecNumber>
    </recommendedName>
    <alternativeName>
        <fullName evidence="6">16S rRNA 7-methylguanosine methyltransferase</fullName>
        <shortName evidence="6">16S rRNA m7G methyltransferase</shortName>
    </alternativeName>
</protein>
<proteinExistence type="inferred from homology"/>
<reference evidence="8 9" key="1">
    <citation type="submission" date="2016-06" db="EMBL/GenBank/DDBJ databases">
        <authorList>
            <person name="Kjaerup R.B."/>
            <person name="Dalgaard T.S."/>
            <person name="Juul-Madsen H.R."/>
        </authorList>
    </citation>
    <scope>NUCLEOTIDE SEQUENCE [LARGE SCALE GENOMIC DNA]</scope>
    <source>
        <strain evidence="8">LMG947</strain>
    </source>
</reference>
<accession>A0A1C3NIM2</accession>
<dbReference type="InterPro" id="IPR003682">
    <property type="entry name" value="rRNA_ssu_MeTfrase_G"/>
</dbReference>
<keyword evidence="5 6" id="KW-0949">S-adenosyl-L-methionine</keyword>
<dbReference type="STRING" id="56449.XBLMG947_1027"/>
<feature type="binding site" evidence="6">
    <location>
        <position position="140"/>
    </location>
    <ligand>
        <name>S-adenosyl-L-methionine</name>
        <dbReference type="ChEBI" id="CHEBI:59789"/>
    </ligand>
</feature>
<comment type="function">
    <text evidence="6">Specifically methylates the N7 position of guanine in position 527 of 16S rRNA.</text>
</comment>